<organism evidence="1">
    <name type="scientific">hydrocarbon metagenome</name>
    <dbReference type="NCBI Taxonomy" id="938273"/>
    <lineage>
        <taxon>unclassified sequences</taxon>
        <taxon>metagenomes</taxon>
        <taxon>ecological metagenomes</taxon>
    </lineage>
</organism>
<dbReference type="Gene3D" id="3.40.50.150">
    <property type="entry name" value="Vaccinia Virus protein VP39"/>
    <property type="match status" value="1"/>
</dbReference>
<evidence type="ECO:0000313" key="1">
    <source>
        <dbReference type="EMBL" id="KUG18586.1"/>
    </source>
</evidence>
<dbReference type="InterPro" id="IPR029063">
    <property type="entry name" value="SAM-dependent_MTases_sf"/>
</dbReference>
<dbReference type="EMBL" id="LNQE01001374">
    <property type="protein sequence ID" value="KUG18586.1"/>
    <property type="molecule type" value="Genomic_DNA"/>
</dbReference>
<dbReference type="SUPFAM" id="SSF53335">
    <property type="entry name" value="S-adenosyl-L-methionine-dependent methyltransferases"/>
    <property type="match status" value="1"/>
</dbReference>
<protein>
    <recommendedName>
        <fullName evidence="2">Class I SAM-dependent methyltransferase</fullName>
    </recommendedName>
</protein>
<name>A0A0W8FCM3_9ZZZZ</name>
<sequence>MCPKEKTSEVTANHAGCIHKMSKANKIYNHALNLSRRKAFLFFQKMGLHLTPNHFYIPIPDTRKLKMDLWKEPSDLNGIDINEEEQIKLLAMFSSKFKDEYEKIPRDKTSIPHQYYLNNGAFESVDAEILYCMIRHFKPRKVFEIGSGYSTLLAAQAVLKNEEEGYDNCELIAFEPYPNDTLKSGFHGLSKLVTAKIQDVPSCRFNELNKNDILFIDSSHVLMIGSDVQYEYLNIMPKLKKGVLVHIHDIFLPAEYPKEWILEDFRFWNEQYLLQAFLIYNQAFEVLWMGNYMNLMHSNELEAAFSSYKKGKISPGSFWMRKKI</sequence>
<dbReference type="Pfam" id="PF13578">
    <property type="entry name" value="Methyltransf_24"/>
    <property type="match status" value="1"/>
</dbReference>
<evidence type="ECO:0008006" key="2">
    <source>
        <dbReference type="Google" id="ProtNLM"/>
    </source>
</evidence>
<accession>A0A0W8FCM3</accession>
<comment type="caution">
    <text evidence="1">The sequence shown here is derived from an EMBL/GenBank/DDBJ whole genome shotgun (WGS) entry which is preliminary data.</text>
</comment>
<proteinExistence type="predicted"/>
<gene>
    <name evidence="1" type="ORF">ASZ90_011716</name>
</gene>
<reference evidence="1" key="1">
    <citation type="journal article" date="2015" name="Proc. Natl. Acad. Sci. U.S.A.">
        <title>Networks of energetic and metabolic interactions define dynamics in microbial communities.</title>
        <authorList>
            <person name="Embree M."/>
            <person name="Liu J.K."/>
            <person name="Al-Bassam M.M."/>
            <person name="Zengler K."/>
        </authorList>
    </citation>
    <scope>NUCLEOTIDE SEQUENCE</scope>
</reference>
<dbReference type="AlphaFoldDB" id="A0A0W8FCM3"/>